<reference evidence="1" key="1">
    <citation type="submission" date="2018-05" db="EMBL/GenBank/DDBJ databases">
        <authorList>
            <person name="Ashton P.M."/>
            <person name="Dallman T."/>
            <person name="Nair S."/>
            <person name="De Pinna E."/>
            <person name="Peters T."/>
            <person name="Grant K."/>
        </authorList>
    </citation>
    <scope>NUCLEOTIDE SEQUENCE</scope>
    <source>
        <strain evidence="1">412137</strain>
    </source>
</reference>
<organism evidence="1">
    <name type="scientific">Salmonella newport</name>
    <dbReference type="NCBI Taxonomy" id="108619"/>
    <lineage>
        <taxon>Bacteria</taxon>
        <taxon>Pseudomonadati</taxon>
        <taxon>Pseudomonadota</taxon>
        <taxon>Gammaproteobacteria</taxon>
        <taxon>Enterobacterales</taxon>
        <taxon>Enterobacteriaceae</taxon>
        <taxon>Salmonella</taxon>
    </lineage>
</organism>
<dbReference type="Gene3D" id="1.10.1220.10">
    <property type="entry name" value="Met repressor-like"/>
    <property type="match status" value="1"/>
</dbReference>
<gene>
    <name evidence="1" type="ORF">DLL80_23830</name>
</gene>
<dbReference type="GO" id="GO:0006355">
    <property type="term" value="P:regulation of DNA-templated transcription"/>
    <property type="evidence" value="ECO:0007669"/>
    <property type="project" value="InterPro"/>
</dbReference>
<dbReference type="EMBL" id="AAHDHY010000035">
    <property type="protein sequence ID" value="EBU8272201.1"/>
    <property type="molecule type" value="Genomic_DNA"/>
</dbReference>
<dbReference type="GO" id="GO:0043565">
    <property type="term" value="F:sequence-specific DNA binding"/>
    <property type="evidence" value="ECO:0007669"/>
    <property type="project" value="UniProtKB-ARBA"/>
</dbReference>
<name>A0A5V6RMG4_SALNE</name>
<dbReference type="AlphaFoldDB" id="A0A5V6RMG4"/>
<dbReference type="InterPro" id="IPR013321">
    <property type="entry name" value="Arc_rbn_hlx_hlx"/>
</dbReference>
<proteinExistence type="predicted"/>
<protein>
    <submittedName>
        <fullName evidence="1">Uncharacterized protein</fullName>
    </submittedName>
</protein>
<accession>A0A5V6RMG4</accession>
<dbReference type="SUPFAM" id="SSF47598">
    <property type="entry name" value="Ribbon-helix-helix"/>
    <property type="match status" value="1"/>
</dbReference>
<sequence>MKPIRGGNRDTGKALAAIEKPKPARLQLNIHPDLHKLLKTVCFNNEVEMSDIVLEGVRDYLLRAGVNPDDLSAVWWMKPKDW</sequence>
<comment type="caution">
    <text evidence="1">The sequence shown here is derived from an EMBL/GenBank/DDBJ whole genome shotgun (WGS) entry which is preliminary data.</text>
</comment>
<evidence type="ECO:0000313" key="1">
    <source>
        <dbReference type="EMBL" id="EBU8272201.1"/>
    </source>
</evidence>
<dbReference type="InterPro" id="IPR010985">
    <property type="entry name" value="Ribbon_hlx_hlx"/>
</dbReference>